<dbReference type="SUPFAM" id="SSF57850">
    <property type="entry name" value="RING/U-box"/>
    <property type="match status" value="1"/>
</dbReference>
<dbReference type="InterPro" id="IPR050143">
    <property type="entry name" value="TRIM/RBCC"/>
</dbReference>
<evidence type="ECO:0000256" key="3">
    <source>
        <dbReference type="ARBA" id="ARBA00022833"/>
    </source>
</evidence>
<dbReference type="SMART" id="SM00589">
    <property type="entry name" value="PRY"/>
    <property type="match status" value="1"/>
</dbReference>
<dbReference type="InterPro" id="IPR013083">
    <property type="entry name" value="Znf_RING/FYVE/PHD"/>
</dbReference>
<dbReference type="PROSITE" id="PS00518">
    <property type="entry name" value="ZF_RING_1"/>
    <property type="match status" value="1"/>
</dbReference>
<evidence type="ECO:0000313" key="7">
    <source>
        <dbReference type="Ensembl" id="ENSHCOP00000018456.1"/>
    </source>
</evidence>
<dbReference type="GO" id="GO:0008270">
    <property type="term" value="F:zinc ion binding"/>
    <property type="evidence" value="ECO:0007669"/>
    <property type="project" value="UniProtKB-KW"/>
</dbReference>
<keyword evidence="3" id="KW-0862">Zinc</keyword>
<dbReference type="InterPro" id="IPR043136">
    <property type="entry name" value="B30.2/SPRY_sf"/>
</dbReference>
<dbReference type="InterPro" id="IPR013320">
    <property type="entry name" value="ConA-like_dom_sf"/>
</dbReference>
<dbReference type="InterPro" id="IPR003877">
    <property type="entry name" value="SPRY_dom"/>
</dbReference>
<dbReference type="SUPFAM" id="SSF49899">
    <property type="entry name" value="Concanavalin A-like lectins/glucanases"/>
    <property type="match status" value="1"/>
</dbReference>
<evidence type="ECO:0000256" key="4">
    <source>
        <dbReference type="PROSITE-ProRule" id="PRU00175"/>
    </source>
</evidence>
<proteinExistence type="predicted"/>
<dbReference type="InterPro" id="IPR027370">
    <property type="entry name" value="Znf-RING_euk"/>
</dbReference>
<dbReference type="CDD" id="cd13733">
    <property type="entry name" value="SPRY_PRY_C-I_1"/>
    <property type="match status" value="1"/>
</dbReference>
<name>A0A3Q2YJU3_HIPCM</name>
<feature type="domain" description="B30.2/SPRY" evidence="6">
    <location>
        <begin position="123"/>
        <end position="320"/>
    </location>
</feature>
<dbReference type="Gene3D" id="2.60.120.920">
    <property type="match status" value="1"/>
</dbReference>
<dbReference type="Gene3D" id="3.30.40.10">
    <property type="entry name" value="Zinc/RING finger domain, C3HC4 (zinc finger)"/>
    <property type="match status" value="1"/>
</dbReference>
<dbReference type="InterPro" id="IPR001841">
    <property type="entry name" value="Znf_RING"/>
</dbReference>
<evidence type="ECO:0000313" key="8">
    <source>
        <dbReference type="Proteomes" id="UP000264820"/>
    </source>
</evidence>
<accession>A0A3Q2YJU3</accession>
<dbReference type="FunFam" id="2.60.120.920:FF:000004">
    <property type="entry name" value="Butyrophilin subfamily 1 member A1"/>
    <property type="match status" value="1"/>
</dbReference>
<dbReference type="SMART" id="SM00184">
    <property type="entry name" value="RING"/>
    <property type="match status" value="1"/>
</dbReference>
<dbReference type="Pfam" id="PF00622">
    <property type="entry name" value="SPRY"/>
    <property type="match status" value="1"/>
</dbReference>
<dbReference type="PROSITE" id="PS50188">
    <property type="entry name" value="B302_SPRY"/>
    <property type="match status" value="1"/>
</dbReference>
<dbReference type="PROSITE" id="PS50089">
    <property type="entry name" value="ZF_RING_2"/>
    <property type="match status" value="1"/>
</dbReference>
<dbReference type="SMART" id="SM00449">
    <property type="entry name" value="SPRY"/>
    <property type="match status" value="1"/>
</dbReference>
<dbReference type="Proteomes" id="UP000264820">
    <property type="component" value="Unplaced"/>
</dbReference>
<dbReference type="PANTHER" id="PTHR24103">
    <property type="entry name" value="E3 UBIQUITIN-PROTEIN LIGASE TRIM"/>
    <property type="match status" value="1"/>
</dbReference>
<evidence type="ECO:0000256" key="1">
    <source>
        <dbReference type="ARBA" id="ARBA00022723"/>
    </source>
</evidence>
<dbReference type="InterPro" id="IPR017907">
    <property type="entry name" value="Znf_RING_CS"/>
</dbReference>
<keyword evidence="8" id="KW-1185">Reference proteome</keyword>
<dbReference type="InterPro" id="IPR006574">
    <property type="entry name" value="PRY"/>
</dbReference>
<dbReference type="InterPro" id="IPR003879">
    <property type="entry name" value="Butyrophylin_SPRY"/>
</dbReference>
<organism evidence="7 8">
    <name type="scientific">Hippocampus comes</name>
    <name type="common">Tiger tail seahorse</name>
    <dbReference type="NCBI Taxonomy" id="109280"/>
    <lineage>
        <taxon>Eukaryota</taxon>
        <taxon>Metazoa</taxon>
        <taxon>Chordata</taxon>
        <taxon>Craniata</taxon>
        <taxon>Vertebrata</taxon>
        <taxon>Euteleostomi</taxon>
        <taxon>Actinopterygii</taxon>
        <taxon>Neopterygii</taxon>
        <taxon>Teleostei</taxon>
        <taxon>Neoteleostei</taxon>
        <taxon>Acanthomorphata</taxon>
        <taxon>Syngnathiaria</taxon>
        <taxon>Syngnathiformes</taxon>
        <taxon>Syngnathoidei</taxon>
        <taxon>Syngnathidae</taxon>
        <taxon>Hippocampus</taxon>
    </lineage>
</organism>
<feature type="domain" description="RING-type" evidence="5">
    <location>
        <begin position="15"/>
        <end position="55"/>
    </location>
</feature>
<keyword evidence="2 4" id="KW-0863">Zinc-finger</keyword>
<dbReference type="Ensembl" id="ENSHCOT00000011222.1">
    <property type="protein sequence ID" value="ENSHCOP00000018456.1"/>
    <property type="gene ID" value="ENSHCOG00000003042.1"/>
</dbReference>
<reference evidence="7" key="1">
    <citation type="submission" date="2025-08" db="UniProtKB">
        <authorList>
            <consortium name="Ensembl"/>
        </authorList>
    </citation>
    <scope>IDENTIFICATION</scope>
</reference>
<sequence>MASPSTLLSEALLQCGICQDVFSEPVSIPCGHSFCHSCITSRWDRGASSSCPKCDTLFTTRPELCENSFAREMSERVRARRKQMDSEVQEMIQDRRQQVEEIKHCVELSKVSWPKTQYSMPLDSAKAHLTVRLLFLCSFVADVYLDPRTANPWLFLSEDGRRVQDGDIERDLPDLPERFDTVPCCLVMQGFTTGRHYWEVEVGDKTSWDLGVAEASVNRKGLVTLCPQNGYWAVCLRRAAEYRACAAQAQLLYLPQRPKVIGLFLDVADGTVSFYDAEAKSHIYSFTHVHFTEAVFPLFNPDVSDNGRNGSPLIIRPADGSTSFDTVTI</sequence>
<dbReference type="PRINTS" id="PR01407">
    <property type="entry name" value="BUTYPHLNCDUF"/>
</dbReference>
<keyword evidence="1" id="KW-0479">Metal-binding</keyword>
<evidence type="ECO:0000256" key="2">
    <source>
        <dbReference type="ARBA" id="ARBA00022771"/>
    </source>
</evidence>
<evidence type="ECO:0000259" key="5">
    <source>
        <dbReference type="PROSITE" id="PS50089"/>
    </source>
</evidence>
<dbReference type="Pfam" id="PF13765">
    <property type="entry name" value="PRY"/>
    <property type="match status" value="1"/>
</dbReference>
<dbReference type="Pfam" id="PF13445">
    <property type="entry name" value="zf-RING_UBOX"/>
    <property type="match status" value="1"/>
</dbReference>
<protein>
    <submittedName>
        <fullName evidence="7">E3 ubiquitin-protein ligase TRIM39-like</fullName>
    </submittedName>
</protein>
<dbReference type="GeneTree" id="ENSGT00940000165499"/>
<evidence type="ECO:0000259" key="6">
    <source>
        <dbReference type="PROSITE" id="PS50188"/>
    </source>
</evidence>
<dbReference type="InterPro" id="IPR001870">
    <property type="entry name" value="B30.2/SPRY"/>
</dbReference>
<dbReference type="AlphaFoldDB" id="A0A3Q2YJU3"/>
<reference evidence="7" key="2">
    <citation type="submission" date="2025-09" db="UniProtKB">
        <authorList>
            <consortium name="Ensembl"/>
        </authorList>
    </citation>
    <scope>IDENTIFICATION</scope>
</reference>